<evidence type="ECO:0000313" key="4">
    <source>
        <dbReference type="WBParaSite" id="ASIM_0000472501-mRNA-1"/>
    </source>
</evidence>
<feature type="compositionally biased region" description="Pro residues" evidence="1">
    <location>
        <begin position="219"/>
        <end position="228"/>
    </location>
</feature>
<reference evidence="2 3" key="2">
    <citation type="submission" date="2018-11" db="EMBL/GenBank/DDBJ databases">
        <authorList>
            <consortium name="Pathogen Informatics"/>
        </authorList>
    </citation>
    <scope>NUCLEOTIDE SEQUENCE [LARGE SCALE GENOMIC DNA]</scope>
</reference>
<sequence length="237" mass="26201">LEEHQPQQRNDNFKARNYPENQKFGEKSPRKPENLVKGHAQFDETTMFALVYFPTLRNHSVLGLGELSSAVAEGDQVYLNVPGAGAGTGSVSPGAGGGGHFAQNHSRLPIQVLEIGTRHELHALRRAHQTVNNSSAANAATKARVVFLHQIPKFSVYFLPLPHRFWLISQLMGKQQQLVSPLVNAAPNALTQQRIHPRNTATPNPILPRPRAQAQLPTTLPPPPPRQPQPKRRTTYS</sequence>
<dbReference type="Proteomes" id="UP000267096">
    <property type="component" value="Unassembled WGS sequence"/>
</dbReference>
<dbReference type="OrthoDB" id="10667563at2759"/>
<protein>
    <submittedName>
        <fullName evidence="2 4">Uncharacterized protein</fullName>
    </submittedName>
</protein>
<feature type="compositionally biased region" description="Polar residues" evidence="1">
    <location>
        <begin position="190"/>
        <end position="203"/>
    </location>
</feature>
<dbReference type="WBParaSite" id="ASIM_0000472501-mRNA-1">
    <property type="protein sequence ID" value="ASIM_0000472501-mRNA-1"/>
    <property type="gene ID" value="ASIM_0000472501"/>
</dbReference>
<evidence type="ECO:0000313" key="2">
    <source>
        <dbReference type="EMBL" id="VDK24021.1"/>
    </source>
</evidence>
<evidence type="ECO:0000313" key="3">
    <source>
        <dbReference type="Proteomes" id="UP000267096"/>
    </source>
</evidence>
<organism evidence="4">
    <name type="scientific">Anisakis simplex</name>
    <name type="common">Herring worm</name>
    <dbReference type="NCBI Taxonomy" id="6269"/>
    <lineage>
        <taxon>Eukaryota</taxon>
        <taxon>Metazoa</taxon>
        <taxon>Ecdysozoa</taxon>
        <taxon>Nematoda</taxon>
        <taxon>Chromadorea</taxon>
        <taxon>Rhabditida</taxon>
        <taxon>Spirurina</taxon>
        <taxon>Ascaridomorpha</taxon>
        <taxon>Ascaridoidea</taxon>
        <taxon>Anisakidae</taxon>
        <taxon>Anisakis</taxon>
        <taxon>Anisakis simplex complex</taxon>
    </lineage>
</organism>
<feature type="region of interest" description="Disordered" evidence="1">
    <location>
        <begin position="190"/>
        <end position="237"/>
    </location>
</feature>
<dbReference type="EMBL" id="UYRR01007996">
    <property type="protein sequence ID" value="VDK24021.1"/>
    <property type="molecule type" value="Genomic_DNA"/>
</dbReference>
<evidence type="ECO:0000256" key="1">
    <source>
        <dbReference type="SAM" id="MobiDB-lite"/>
    </source>
</evidence>
<feature type="region of interest" description="Disordered" evidence="1">
    <location>
        <begin position="1"/>
        <end position="33"/>
    </location>
</feature>
<keyword evidence="3" id="KW-1185">Reference proteome</keyword>
<accession>A0A0M3JAV3</accession>
<reference evidence="4" key="1">
    <citation type="submission" date="2017-02" db="UniProtKB">
        <authorList>
            <consortium name="WormBaseParasite"/>
        </authorList>
    </citation>
    <scope>IDENTIFICATION</scope>
</reference>
<proteinExistence type="predicted"/>
<feature type="compositionally biased region" description="Basic and acidic residues" evidence="1">
    <location>
        <begin position="23"/>
        <end position="33"/>
    </location>
</feature>
<feature type="compositionally biased region" description="Basic and acidic residues" evidence="1">
    <location>
        <begin position="1"/>
        <end position="14"/>
    </location>
</feature>
<gene>
    <name evidence="2" type="ORF">ASIM_LOCUS4534</name>
</gene>
<dbReference type="AlphaFoldDB" id="A0A0M3JAV3"/>
<name>A0A0M3JAV3_ANISI</name>